<keyword evidence="13" id="KW-1185">Reference proteome</keyword>
<dbReference type="CDD" id="cd04301">
    <property type="entry name" value="NAT_SF"/>
    <property type="match status" value="1"/>
</dbReference>
<name>A0A226ERA3_FOLCA</name>
<reference evidence="12 13" key="1">
    <citation type="submission" date="2015-12" db="EMBL/GenBank/DDBJ databases">
        <title>The genome of Folsomia candida.</title>
        <authorList>
            <person name="Faddeeva A."/>
            <person name="Derks M.F."/>
            <person name="Anvar Y."/>
            <person name="Smit S."/>
            <person name="Van Straalen N."/>
            <person name="Roelofs D."/>
        </authorList>
    </citation>
    <scope>NUCLEOTIDE SEQUENCE [LARGE SCALE GENOMIC DNA]</scope>
    <source>
        <strain evidence="12 13">VU population</strain>
        <tissue evidence="12">Whole body</tissue>
    </source>
</reference>
<dbReference type="Pfam" id="PF00583">
    <property type="entry name" value="Acetyltransf_1"/>
    <property type="match status" value="1"/>
</dbReference>
<dbReference type="STRING" id="158441.A0A226ERA3"/>
<evidence type="ECO:0000256" key="1">
    <source>
        <dbReference type="ARBA" id="ARBA00022679"/>
    </source>
</evidence>
<comment type="caution">
    <text evidence="12">The sequence shown here is derived from an EMBL/GenBank/DDBJ whole genome shotgun (WGS) entry which is preliminary data.</text>
</comment>
<dbReference type="GO" id="GO:1990190">
    <property type="term" value="F:protein-N-terminal-glutamate acetyltransferase activity"/>
    <property type="evidence" value="ECO:0007669"/>
    <property type="project" value="TreeGrafter"/>
</dbReference>
<dbReference type="PANTHER" id="PTHR23091:SF4">
    <property type="entry name" value="N-TERMINAL AMINO-ACID N(ALPHA)-ACETYLTRANSFERASE NATA"/>
    <property type="match status" value="1"/>
</dbReference>
<dbReference type="PANTHER" id="PTHR23091">
    <property type="entry name" value="N-TERMINAL ACETYLTRANSFERASE"/>
    <property type="match status" value="1"/>
</dbReference>
<keyword evidence="2" id="KW-0012">Acyltransferase</keyword>
<dbReference type="PROSITE" id="PS51186">
    <property type="entry name" value="GNAT"/>
    <property type="match status" value="1"/>
</dbReference>
<dbReference type="FunFam" id="3.40.630.30:FF:000101">
    <property type="entry name" value="N-alpha-acetyltransferase 10"/>
    <property type="match status" value="1"/>
</dbReference>
<dbReference type="SUPFAM" id="SSF55729">
    <property type="entry name" value="Acyl-CoA N-acyltransferases (Nat)"/>
    <property type="match status" value="1"/>
</dbReference>
<dbReference type="AlphaFoldDB" id="A0A226ERA3"/>
<comment type="catalytic activity">
    <reaction evidence="10">
        <text>N-terminal L-threonyl-[protein] + acetyl-CoA = N-terminal N(alpha)-acetyl-L-threonyl-[protein] + CoA + H(+)</text>
        <dbReference type="Rhea" id="RHEA:50516"/>
        <dbReference type="Rhea" id="RHEA-COMP:12709"/>
        <dbReference type="Rhea" id="RHEA-COMP:12710"/>
        <dbReference type="ChEBI" id="CHEBI:15378"/>
        <dbReference type="ChEBI" id="CHEBI:57287"/>
        <dbReference type="ChEBI" id="CHEBI:57288"/>
        <dbReference type="ChEBI" id="CHEBI:64739"/>
        <dbReference type="ChEBI" id="CHEBI:133375"/>
        <dbReference type="EC" id="2.3.1.255"/>
    </reaction>
</comment>
<dbReference type="OMA" id="MSMQNAN"/>
<evidence type="ECO:0000256" key="4">
    <source>
        <dbReference type="ARBA" id="ARBA00026110"/>
    </source>
</evidence>
<dbReference type="Gene3D" id="3.40.630.30">
    <property type="match status" value="1"/>
</dbReference>
<comment type="catalytic activity">
    <reaction evidence="5">
        <text>N-terminal L-seryl-[protein] + acetyl-CoA = N-terminal N(alpha)-acetyl-L-seryl-[protein] + CoA + H(+)</text>
        <dbReference type="Rhea" id="RHEA:50504"/>
        <dbReference type="Rhea" id="RHEA-COMP:12703"/>
        <dbReference type="Rhea" id="RHEA-COMP:12704"/>
        <dbReference type="ChEBI" id="CHEBI:15378"/>
        <dbReference type="ChEBI" id="CHEBI:57287"/>
        <dbReference type="ChEBI" id="CHEBI:57288"/>
        <dbReference type="ChEBI" id="CHEBI:64738"/>
        <dbReference type="ChEBI" id="CHEBI:83690"/>
        <dbReference type="EC" id="2.3.1.255"/>
    </reaction>
</comment>
<evidence type="ECO:0000256" key="9">
    <source>
        <dbReference type="ARBA" id="ARBA00049266"/>
    </source>
</evidence>
<dbReference type="GO" id="GO:0031415">
    <property type="term" value="C:NatA complex"/>
    <property type="evidence" value="ECO:0007669"/>
    <property type="project" value="InterPro"/>
</dbReference>
<dbReference type="InterPro" id="IPR045047">
    <property type="entry name" value="Ard1-like"/>
</dbReference>
<evidence type="ECO:0000259" key="11">
    <source>
        <dbReference type="PROSITE" id="PS51186"/>
    </source>
</evidence>
<evidence type="ECO:0000256" key="5">
    <source>
        <dbReference type="ARBA" id="ARBA00047491"/>
    </source>
</evidence>
<evidence type="ECO:0000256" key="10">
    <source>
        <dbReference type="ARBA" id="ARBA00049434"/>
    </source>
</evidence>
<evidence type="ECO:0000256" key="7">
    <source>
        <dbReference type="ARBA" id="ARBA00047954"/>
    </source>
</evidence>
<dbReference type="InterPro" id="IPR016181">
    <property type="entry name" value="Acyl_CoA_acyltransferase"/>
</dbReference>
<evidence type="ECO:0000256" key="6">
    <source>
        <dbReference type="ARBA" id="ARBA00047805"/>
    </source>
</evidence>
<comment type="catalytic activity">
    <reaction evidence="7">
        <text>N-terminal glycyl-[protein] + acetyl-CoA = N-terminal N(alpha)-acetylglycyl-[protein] + CoA + H(+)</text>
        <dbReference type="Rhea" id="RHEA:50496"/>
        <dbReference type="Rhea" id="RHEA-COMP:12666"/>
        <dbReference type="Rhea" id="RHEA-COMP:12700"/>
        <dbReference type="ChEBI" id="CHEBI:15378"/>
        <dbReference type="ChEBI" id="CHEBI:57287"/>
        <dbReference type="ChEBI" id="CHEBI:57288"/>
        <dbReference type="ChEBI" id="CHEBI:64723"/>
        <dbReference type="ChEBI" id="CHEBI:133369"/>
        <dbReference type="EC" id="2.3.1.255"/>
    </reaction>
</comment>
<dbReference type="EC" id="2.3.1.255" evidence="4"/>
<comment type="similarity">
    <text evidence="3">Belongs to the acetyltransferase family. ARD1 subfamily.</text>
</comment>
<dbReference type="Proteomes" id="UP000198287">
    <property type="component" value="Unassembled WGS sequence"/>
</dbReference>
<dbReference type="GO" id="GO:1990189">
    <property type="term" value="F:protein N-terminal-serine acetyltransferase activity"/>
    <property type="evidence" value="ECO:0007669"/>
    <property type="project" value="TreeGrafter"/>
</dbReference>
<dbReference type="InterPro" id="IPR000182">
    <property type="entry name" value="GNAT_dom"/>
</dbReference>
<evidence type="ECO:0000256" key="3">
    <source>
        <dbReference type="ARBA" id="ARBA00025786"/>
    </source>
</evidence>
<organism evidence="12 13">
    <name type="scientific">Folsomia candida</name>
    <name type="common">Springtail</name>
    <dbReference type="NCBI Taxonomy" id="158441"/>
    <lineage>
        <taxon>Eukaryota</taxon>
        <taxon>Metazoa</taxon>
        <taxon>Ecdysozoa</taxon>
        <taxon>Arthropoda</taxon>
        <taxon>Hexapoda</taxon>
        <taxon>Collembola</taxon>
        <taxon>Entomobryomorpha</taxon>
        <taxon>Isotomoidea</taxon>
        <taxon>Isotomidae</taxon>
        <taxon>Proisotominae</taxon>
        <taxon>Folsomia</taxon>
    </lineage>
</organism>
<gene>
    <name evidence="12" type="ORF">Fcan01_05692</name>
</gene>
<proteinExistence type="inferred from homology"/>
<dbReference type="OrthoDB" id="25586at2759"/>
<evidence type="ECO:0000256" key="8">
    <source>
        <dbReference type="ARBA" id="ARBA00048236"/>
    </source>
</evidence>
<feature type="domain" description="N-acetyltransferase" evidence="11">
    <location>
        <begin position="2"/>
        <end position="153"/>
    </location>
</feature>
<comment type="catalytic activity">
    <reaction evidence="8">
        <text>N-terminal L-alanyl-[protein] + acetyl-CoA = N-terminal N(alpha)-acetyl-L-alanyl-[protein] + CoA + H(+)</text>
        <dbReference type="Rhea" id="RHEA:50500"/>
        <dbReference type="Rhea" id="RHEA-COMP:12701"/>
        <dbReference type="Rhea" id="RHEA-COMP:12702"/>
        <dbReference type="ChEBI" id="CHEBI:15378"/>
        <dbReference type="ChEBI" id="CHEBI:57287"/>
        <dbReference type="ChEBI" id="CHEBI:57288"/>
        <dbReference type="ChEBI" id="CHEBI:64718"/>
        <dbReference type="ChEBI" id="CHEBI:83683"/>
        <dbReference type="EC" id="2.3.1.255"/>
    </reaction>
</comment>
<protein>
    <recommendedName>
        <fullName evidence="4">N-terminal amino-acid N(alpha)-acetyltransferase NatA</fullName>
        <ecNumber evidence="4">2.3.1.255</ecNumber>
    </recommendedName>
</protein>
<comment type="catalytic activity">
    <reaction evidence="6">
        <text>N-terminal L-valyl-[protein] + acetyl-CoA = N-terminal N(alpha)-acetyl-L-valyl-[protein] + CoA + H(+)</text>
        <dbReference type="Rhea" id="RHEA:50508"/>
        <dbReference type="Rhea" id="RHEA-COMP:12705"/>
        <dbReference type="Rhea" id="RHEA-COMP:12706"/>
        <dbReference type="ChEBI" id="CHEBI:15378"/>
        <dbReference type="ChEBI" id="CHEBI:57287"/>
        <dbReference type="ChEBI" id="CHEBI:57288"/>
        <dbReference type="ChEBI" id="CHEBI:64741"/>
        <dbReference type="ChEBI" id="CHEBI:133371"/>
        <dbReference type="EC" id="2.3.1.255"/>
    </reaction>
</comment>
<evidence type="ECO:0000313" key="12">
    <source>
        <dbReference type="EMBL" id="OXA60039.1"/>
    </source>
</evidence>
<keyword evidence="1 12" id="KW-0808">Transferase</keyword>
<evidence type="ECO:0000256" key="2">
    <source>
        <dbReference type="ARBA" id="ARBA00023315"/>
    </source>
</evidence>
<sequence length="188" mass="21800">MVTIRTAKPQDLMNMQHCNLLCLPENYQMKYYFYHGLSWPQLSFVAEDSKKRIVGYVLAKMEEESEEVPHGHITSLAVQRSHRRLGIAQKLMDQASRAMIESFNTKYVSLHVRKSNRAALNLYTNTLKFKINEIEPKYYADGEDAYAMRRDLVEFSKLHDIAPAFAPSFFDCKGKGSGDDHHHHHNHD</sequence>
<accession>A0A226ERA3</accession>
<comment type="catalytic activity">
    <reaction evidence="9">
        <text>N-terminal L-cysteinyl-[protein] + acetyl-CoA = N-terminal N(alpha)-acetyl-L-cysteinyl-[protein] + CoA + H(+)</text>
        <dbReference type="Rhea" id="RHEA:50512"/>
        <dbReference type="Rhea" id="RHEA-COMP:12707"/>
        <dbReference type="Rhea" id="RHEA-COMP:12708"/>
        <dbReference type="ChEBI" id="CHEBI:15378"/>
        <dbReference type="ChEBI" id="CHEBI:57287"/>
        <dbReference type="ChEBI" id="CHEBI:57288"/>
        <dbReference type="ChEBI" id="CHEBI:65250"/>
        <dbReference type="ChEBI" id="CHEBI:133372"/>
        <dbReference type="EC" id="2.3.1.255"/>
    </reaction>
</comment>
<dbReference type="EMBL" id="LNIX01000002">
    <property type="protein sequence ID" value="OXA60039.1"/>
    <property type="molecule type" value="Genomic_DNA"/>
</dbReference>
<evidence type="ECO:0000313" key="13">
    <source>
        <dbReference type="Proteomes" id="UP000198287"/>
    </source>
</evidence>